<comment type="caution">
    <text evidence="2">The sequence shown here is derived from an EMBL/GenBank/DDBJ whole genome shotgun (WGS) entry which is preliminary data.</text>
</comment>
<feature type="region of interest" description="Disordered" evidence="1">
    <location>
        <begin position="213"/>
        <end position="240"/>
    </location>
</feature>
<dbReference type="EMBL" id="CACRXK020007620">
    <property type="protein sequence ID" value="CAB4012752.1"/>
    <property type="molecule type" value="Genomic_DNA"/>
</dbReference>
<feature type="compositionally biased region" description="Acidic residues" evidence="1">
    <location>
        <begin position="217"/>
        <end position="226"/>
    </location>
</feature>
<evidence type="ECO:0000256" key="1">
    <source>
        <dbReference type="SAM" id="MobiDB-lite"/>
    </source>
</evidence>
<keyword evidence="3" id="KW-1185">Reference proteome</keyword>
<sequence>TNVDWRACIDDARQRGVLYDVSSAKHLSQIFVKNDTRETEHLSKSGASTATQHKLSRKNVLPSHTSVKNVSVADTSSSSASVSSEKTFTTDVLPSHASVKNDNASVADTSSSSANVSSEKTFTADILPSYASAQSDYASTADILPSHASVKNDNASAAGRPTLSSSANMSSEKTCTADILPSCASAQSDNASTADILPSHWSVSNINKSNEQLSSSDEFDFDDFEPDIGSSHGNDEIPSDGQLCSNSADCNANKSLISGELVDLVVHCGESIQAQLNPYMQQLVQHERVDKLNRN</sequence>
<dbReference type="Proteomes" id="UP001152795">
    <property type="component" value="Unassembled WGS sequence"/>
</dbReference>
<protein>
    <submittedName>
        <fullName evidence="2">Uncharacterized protein</fullName>
    </submittedName>
</protein>
<accession>A0A6S7J5U8</accession>
<evidence type="ECO:0000313" key="2">
    <source>
        <dbReference type="EMBL" id="CAB4012752.1"/>
    </source>
</evidence>
<reference evidence="2" key="1">
    <citation type="submission" date="2020-04" db="EMBL/GenBank/DDBJ databases">
        <authorList>
            <person name="Alioto T."/>
            <person name="Alioto T."/>
            <person name="Gomez Garrido J."/>
        </authorList>
    </citation>
    <scope>NUCLEOTIDE SEQUENCE</scope>
    <source>
        <strain evidence="2">A484AB</strain>
    </source>
</reference>
<gene>
    <name evidence="2" type="ORF">PACLA_8A040890</name>
</gene>
<feature type="region of interest" description="Disordered" evidence="1">
    <location>
        <begin position="36"/>
        <end position="91"/>
    </location>
</feature>
<feature type="region of interest" description="Disordered" evidence="1">
    <location>
        <begin position="151"/>
        <end position="170"/>
    </location>
</feature>
<evidence type="ECO:0000313" key="3">
    <source>
        <dbReference type="Proteomes" id="UP001152795"/>
    </source>
</evidence>
<name>A0A6S7J5U8_PARCT</name>
<feature type="non-terminal residue" evidence="2">
    <location>
        <position position="295"/>
    </location>
</feature>
<organism evidence="2 3">
    <name type="scientific">Paramuricea clavata</name>
    <name type="common">Red gorgonian</name>
    <name type="synonym">Violescent sea-whip</name>
    <dbReference type="NCBI Taxonomy" id="317549"/>
    <lineage>
        <taxon>Eukaryota</taxon>
        <taxon>Metazoa</taxon>
        <taxon>Cnidaria</taxon>
        <taxon>Anthozoa</taxon>
        <taxon>Octocorallia</taxon>
        <taxon>Malacalcyonacea</taxon>
        <taxon>Plexauridae</taxon>
        <taxon>Paramuricea</taxon>
    </lineage>
</organism>
<dbReference type="AlphaFoldDB" id="A0A6S7J5U8"/>
<feature type="compositionally biased region" description="Low complexity" evidence="1">
    <location>
        <begin position="70"/>
        <end position="84"/>
    </location>
</feature>
<proteinExistence type="predicted"/>